<proteinExistence type="predicted"/>
<sequence>MINVHSSDERYSLHITCSYIAVRESFPHLTVRQIIEPPHEYFDAALARQIVIHLMNQFFAWPRRRIAEHSGRSRESIHRAIRTIDDRLTAASPVKSCWRQH</sequence>
<reference evidence="1" key="1">
    <citation type="journal article" date="2015" name="Int. J. Syst. Evol. Microbiol.">
        <title>Rhizobium alvei sp. nov., isolated from a freshwater river.</title>
        <authorList>
            <person name="Sheu S.Y."/>
            <person name="Huang H.W."/>
            <person name="Young C.C."/>
            <person name="Chen W.M."/>
        </authorList>
    </citation>
    <scope>NUCLEOTIDE SEQUENCE</scope>
    <source>
        <strain evidence="1">TNR-22</strain>
    </source>
</reference>
<dbReference type="EMBL" id="JAUOZU010000025">
    <property type="protein sequence ID" value="MDO6967024.1"/>
    <property type="molecule type" value="Genomic_DNA"/>
</dbReference>
<dbReference type="SUPFAM" id="SSF48295">
    <property type="entry name" value="TrpR-like"/>
    <property type="match status" value="1"/>
</dbReference>
<protein>
    <submittedName>
        <fullName evidence="1">Uncharacterized protein</fullName>
    </submittedName>
</protein>
<dbReference type="InterPro" id="IPR010921">
    <property type="entry name" value="Trp_repressor/repl_initiator"/>
</dbReference>
<dbReference type="RefSeq" id="WP_304378953.1">
    <property type="nucleotide sequence ID" value="NZ_JAUOZU010000025.1"/>
</dbReference>
<name>A0ABT8YTF6_9HYPH</name>
<comment type="caution">
    <text evidence="1">The sequence shown here is derived from an EMBL/GenBank/DDBJ whole genome shotgun (WGS) entry which is preliminary data.</text>
</comment>
<dbReference type="Proteomes" id="UP001174932">
    <property type="component" value="Unassembled WGS sequence"/>
</dbReference>
<keyword evidence="2" id="KW-1185">Reference proteome</keyword>
<accession>A0ABT8YTF6</accession>
<organism evidence="1 2">
    <name type="scientific">Rhizobium alvei</name>
    <dbReference type="NCBI Taxonomy" id="1132659"/>
    <lineage>
        <taxon>Bacteria</taxon>
        <taxon>Pseudomonadati</taxon>
        <taxon>Pseudomonadota</taxon>
        <taxon>Alphaproteobacteria</taxon>
        <taxon>Hyphomicrobiales</taxon>
        <taxon>Rhizobiaceae</taxon>
        <taxon>Rhizobium/Agrobacterium group</taxon>
        <taxon>Rhizobium</taxon>
    </lineage>
</organism>
<reference evidence="1" key="2">
    <citation type="submission" date="2023-07" db="EMBL/GenBank/DDBJ databases">
        <authorList>
            <person name="Shen H."/>
        </authorList>
    </citation>
    <scope>NUCLEOTIDE SEQUENCE</scope>
    <source>
        <strain evidence="1">TNR-22</strain>
    </source>
</reference>
<dbReference type="Gene3D" id="1.10.1750.10">
    <property type="match status" value="1"/>
</dbReference>
<evidence type="ECO:0000313" key="2">
    <source>
        <dbReference type="Proteomes" id="UP001174932"/>
    </source>
</evidence>
<gene>
    <name evidence="1" type="ORF">Q4481_23965</name>
</gene>
<evidence type="ECO:0000313" key="1">
    <source>
        <dbReference type="EMBL" id="MDO6967024.1"/>
    </source>
</evidence>